<reference evidence="2 3" key="1">
    <citation type="journal article" date="2015" name="Science">
        <title>Genetic determinants of in vivo fitness and diet responsiveness in multiple human gut Bacteroides.</title>
        <authorList>
            <person name="Wu M."/>
            <person name="McNulty N.P."/>
            <person name="Rodionov D.A."/>
            <person name="Khoroshkin M.S."/>
            <person name="Griffin N.W."/>
            <person name="Cheng J."/>
            <person name="Latreille P."/>
            <person name="Kerstetter R.A."/>
            <person name="Terrapon N."/>
            <person name="Henrissat B."/>
            <person name="Osterman A.L."/>
            <person name="Gordon J.I."/>
        </authorList>
    </citation>
    <scope>NUCLEOTIDE SEQUENCE [LARGE SCALE GENOMIC DNA]</scope>
    <source>
        <strain evidence="2 3">WH2</strain>
    </source>
</reference>
<protein>
    <submittedName>
        <fullName evidence="2">Uncharacterized protein</fullName>
    </submittedName>
</protein>
<evidence type="ECO:0000313" key="3">
    <source>
        <dbReference type="Proteomes" id="UP000061809"/>
    </source>
</evidence>
<evidence type="ECO:0000313" key="2">
    <source>
        <dbReference type="EMBL" id="ALJ58117.1"/>
    </source>
</evidence>
<dbReference type="EMBL" id="CP012801">
    <property type="protein sequence ID" value="ALJ58117.1"/>
    <property type="molecule type" value="Genomic_DNA"/>
</dbReference>
<sequence>MAGIATIRGIKCVVIPIQENDLYVKVGTDLKAEGVYLGINVYERKEVSRYGQTHTIRQSFSKDYRERETKEVLDAKPFIGNMKPFRENNLDTVNAPTTTTQDDDLPF</sequence>
<name>A0A0P0GBH0_9BACE</name>
<accession>A0A0P0GBH0</accession>
<gene>
    <name evidence="2" type="ORF">BcellWH2_00854</name>
</gene>
<dbReference type="RefSeq" id="WP_410645984.1">
    <property type="nucleotide sequence ID" value="NZ_DAWDZD010000041.1"/>
</dbReference>
<dbReference type="Proteomes" id="UP000061809">
    <property type="component" value="Chromosome"/>
</dbReference>
<feature type="region of interest" description="Disordered" evidence="1">
    <location>
        <begin position="87"/>
        <end position="107"/>
    </location>
</feature>
<dbReference type="PATRIC" id="fig|246787.4.peg.880"/>
<proteinExistence type="predicted"/>
<dbReference type="KEGG" id="bcel:BcellWH2_00854"/>
<feature type="compositionally biased region" description="Polar residues" evidence="1">
    <location>
        <begin position="90"/>
        <end position="100"/>
    </location>
</feature>
<evidence type="ECO:0000256" key="1">
    <source>
        <dbReference type="SAM" id="MobiDB-lite"/>
    </source>
</evidence>
<organism evidence="2 3">
    <name type="scientific">Bacteroides cellulosilyticus</name>
    <dbReference type="NCBI Taxonomy" id="246787"/>
    <lineage>
        <taxon>Bacteria</taxon>
        <taxon>Pseudomonadati</taxon>
        <taxon>Bacteroidota</taxon>
        <taxon>Bacteroidia</taxon>
        <taxon>Bacteroidales</taxon>
        <taxon>Bacteroidaceae</taxon>
        <taxon>Bacteroides</taxon>
    </lineage>
</organism>
<dbReference type="AlphaFoldDB" id="A0A0P0GBH0"/>